<evidence type="ECO:0000313" key="3">
    <source>
        <dbReference type="Proteomes" id="UP000094009"/>
    </source>
</evidence>
<sequence length="166" mass="17911">MSGQAQNDVSTASDRKDAVRKAFNQEYLATQQAMAQAAERARAQVLDQKQTISNHAENVKSGAQVPQPAIGSQQTGQATPHPQAAQQGAPHMASDPNMQNGQQVMFDIANEIRNIIAREIDLRMQALSEKVETALAEAFPPRDPKKEQAPQSSGPAPQQKTSGKKT</sequence>
<feature type="compositionally biased region" description="Polar residues" evidence="1">
    <location>
        <begin position="47"/>
        <end position="56"/>
    </location>
</feature>
<evidence type="ECO:0000256" key="1">
    <source>
        <dbReference type="SAM" id="MobiDB-lite"/>
    </source>
</evidence>
<proteinExistence type="predicted"/>
<organism evidence="2 3">
    <name type="scientific">Thalassospira tepidiphila MCCC 1A03514</name>
    <dbReference type="NCBI Taxonomy" id="1177930"/>
    <lineage>
        <taxon>Bacteria</taxon>
        <taxon>Pseudomonadati</taxon>
        <taxon>Pseudomonadota</taxon>
        <taxon>Alphaproteobacteria</taxon>
        <taxon>Rhodospirillales</taxon>
        <taxon>Thalassospiraceae</taxon>
        <taxon>Thalassospira</taxon>
    </lineage>
</organism>
<feature type="region of interest" description="Disordered" evidence="1">
    <location>
        <begin position="31"/>
        <end position="102"/>
    </location>
</feature>
<accession>A0A853KY43</accession>
<reference evidence="2 3" key="1">
    <citation type="submission" date="2014-07" db="EMBL/GenBank/DDBJ databases">
        <title>Draft genome sequence of Thalassospira tepidiphila 1-1B.</title>
        <authorList>
            <person name="Lai Q."/>
            <person name="Shao Z."/>
        </authorList>
    </citation>
    <scope>NUCLEOTIDE SEQUENCE [LARGE SCALE GENOMIC DNA]</scope>
    <source>
        <strain evidence="2 3">MCCC 1A03514</strain>
    </source>
</reference>
<name>A0A853KY43_9PROT</name>
<feature type="compositionally biased region" description="Low complexity" evidence="1">
    <location>
        <begin position="149"/>
        <end position="159"/>
    </location>
</feature>
<dbReference type="Proteomes" id="UP000094009">
    <property type="component" value="Unassembled WGS sequence"/>
</dbReference>
<evidence type="ECO:0000313" key="2">
    <source>
        <dbReference type="EMBL" id="OAZ09149.1"/>
    </source>
</evidence>
<feature type="compositionally biased region" description="Polar residues" evidence="1">
    <location>
        <begin position="70"/>
        <end position="86"/>
    </location>
</feature>
<gene>
    <name evidence="2" type="ORF">TH4_14930</name>
</gene>
<dbReference type="AlphaFoldDB" id="A0A853KY43"/>
<protein>
    <submittedName>
        <fullName evidence="2">Uncharacterized protein</fullName>
    </submittedName>
</protein>
<comment type="caution">
    <text evidence="2">The sequence shown here is derived from an EMBL/GenBank/DDBJ whole genome shotgun (WGS) entry which is preliminary data.</text>
</comment>
<feature type="region of interest" description="Disordered" evidence="1">
    <location>
        <begin position="134"/>
        <end position="166"/>
    </location>
</feature>
<dbReference type="EMBL" id="JPVZ01000006">
    <property type="protein sequence ID" value="OAZ09149.1"/>
    <property type="molecule type" value="Genomic_DNA"/>
</dbReference>
<dbReference type="RefSeq" id="WP_064781663.1">
    <property type="nucleotide sequence ID" value="NZ_JPVZ01000006.1"/>
</dbReference>